<dbReference type="GO" id="GO:0016787">
    <property type="term" value="F:hydrolase activity"/>
    <property type="evidence" value="ECO:0007669"/>
    <property type="project" value="UniProtKB-KW"/>
</dbReference>
<dbReference type="SUPFAM" id="SSF53474">
    <property type="entry name" value="alpha/beta-Hydrolases"/>
    <property type="match status" value="1"/>
</dbReference>
<feature type="domain" description="Thioesterase TesA-like" evidence="3">
    <location>
        <begin position="21"/>
        <end position="248"/>
    </location>
</feature>
<dbReference type="RefSeq" id="WP_282535485.1">
    <property type="nucleotide sequence ID" value="NZ_JASCIS010000011.1"/>
</dbReference>
<comment type="caution">
    <text evidence="4">The sequence shown here is derived from an EMBL/GenBank/DDBJ whole genome shotgun (WGS) entry which is preliminary data.</text>
</comment>
<keyword evidence="2 4" id="KW-0378">Hydrolase</keyword>
<name>A0ABT6SXK1_9ACTN</name>
<dbReference type="Pfam" id="PF00975">
    <property type="entry name" value="Thioesterase"/>
    <property type="match status" value="1"/>
</dbReference>
<dbReference type="InterPro" id="IPR029058">
    <property type="entry name" value="AB_hydrolase_fold"/>
</dbReference>
<evidence type="ECO:0000256" key="2">
    <source>
        <dbReference type="ARBA" id="ARBA00022801"/>
    </source>
</evidence>
<sequence>MTGTSWLRCHRPRPAAATRLVCFPHAGAGAGAFRGWPQLLPPGVEAMAVQYPGREDRFGEPPATELTDMAEAVSGELAASADDRPVVLFGHSMGGAVAHEVALRLAGLGGPAVVQLVVSAREPPAHVAGGTVHLGGDAALRAELARLGGTSRLLFDDAELWELMAPVILADYRVVETYRPAPGRTLSCPVTVFAAEDDPELTIAQARDWEHETRGRFTLRVFPGGHFYLVPYQAQVLAALADCVAPHILTDAD</sequence>
<dbReference type="PANTHER" id="PTHR11487:SF0">
    <property type="entry name" value="S-ACYL FATTY ACID SYNTHASE THIOESTERASE, MEDIUM CHAIN"/>
    <property type="match status" value="1"/>
</dbReference>
<dbReference type="Proteomes" id="UP001237105">
    <property type="component" value="Unassembled WGS sequence"/>
</dbReference>
<gene>
    <name evidence="4" type="ORF">QIT00_13560</name>
</gene>
<evidence type="ECO:0000256" key="1">
    <source>
        <dbReference type="ARBA" id="ARBA00007169"/>
    </source>
</evidence>
<proteinExistence type="inferred from homology"/>
<dbReference type="EMBL" id="JASCIS010000011">
    <property type="protein sequence ID" value="MDI3419574.1"/>
    <property type="molecule type" value="Genomic_DNA"/>
</dbReference>
<evidence type="ECO:0000259" key="3">
    <source>
        <dbReference type="SMART" id="SM00824"/>
    </source>
</evidence>
<protein>
    <submittedName>
        <fullName evidence="4">Alpha/beta fold hydrolase</fullName>
    </submittedName>
</protein>
<dbReference type="InterPro" id="IPR012223">
    <property type="entry name" value="TEII"/>
</dbReference>
<dbReference type="SMART" id="SM00824">
    <property type="entry name" value="PKS_TE"/>
    <property type="match status" value="1"/>
</dbReference>
<reference evidence="4 5" key="1">
    <citation type="submission" date="2023-05" db="EMBL/GenBank/DDBJ databases">
        <title>Draft genome sequence of Streptomyces sp. B-S-A12 isolated from a cave soil in Thailand.</title>
        <authorList>
            <person name="Chamroensaksri N."/>
            <person name="Muangham S."/>
        </authorList>
    </citation>
    <scope>NUCLEOTIDE SEQUENCE [LARGE SCALE GENOMIC DNA]</scope>
    <source>
        <strain evidence="4 5">B-S-A12</strain>
    </source>
</reference>
<dbReference type="InterPro" id="IPR020802">
    <property type="entry name" value="TesA-like"/>
</dbReference>
<dbReference type="PANTHER" id="PTHR11487">
    <property type="entry name" value="THIOESTERASE"/>
    <property type="match status" value="1"/>
</dbReference>
<evidence type="ECO:0000313" key="5">
    <source>
        <dbReference type="Proteomes" id="UP001237105"/>
    </source>
</evidence>
<comment type="similarity">
    <text evidence="1">Belongs to the thioesterase family.</text>
</comment>
<dbReference type="InterPro" id="IPR001031">
    <property type="entry name" value="Thioesterase"/>
</dbReference>
<keyword evidence="5" id="KW-1185">Reference proteome</keyword>
<evidence type="ECO:0000313" key="4">
    <source>
        <dbReference type="EMBL" id="MDI3419574.1"/>
    </source>
</evidence>
<accession>A0ABT6SXK1</accession>
<organism evidence="4 5">
    <name type="scientific">Streptomyces luteolus</name>
    <dbReference type="NCBI Taxonomy" id="3043615"/>
    <lineage>
        <taxon>Bacteria</taxon>
        <taxon>Bacillati</taxon>
        <taxon>Actinomycetota</taxon>
        <taxon>Actinomycetes</taxon>
        <taxon>Kitasatosporales</taxon>
        <taxon>Streptomycetaceae</taxon>
        <taxon>Streptomyces</taxon>
    </lineage>
</organism>
<dbReference type="Gene3D" id="3.40.50.1820">
    <property type="entry name" value="alpha/beta hydrolase"/>
    <property type="match status" value="1"/>
</dbReference>